<comment type="similarity">
    <text evidence="1 5">Belongs to the universal ribosomal protein uL4 family.</text>
</comment>
<dbReference type="PANTHER" id="PTHR10746:SF6">
    <property type="entry name" value="LARGE RIBOSOMAL SUBUNIT PROTEIN UL4M"/>
    <property type="match status" value="1"/>
</dbReference>
<comment type="subunit">
    <text evidence="5">Part of the 50S ribosomal subunit.</text>
</comment>
<feature type="compositionally biased region" description="Basic and acidic residues" evidence="6">
    <location>
        <begin position="50"/>
        <end position="59"/>
    </location>
</feature>
<dbReference type="GO" id="GO:0019843">
    <property type="term" value="F:rRNA binding"/>
    <property type="evidence" value="ECO:0007669"/>
    <property type="project" value="UniProtKB-UniRule"/>
</dbReference>
<proteinExistence type="inferred from homology"/>
<keyword evidence="5" id="KW-0699">rRNA-binding</keyword>
<dbReference type="GO" id="GO:1990904">
    <property type="term" value="C:ribonucleoprotein complex"/>
    <property type="evidence" value="ECO:0007669"/>
    <property type="project" value="UniProtKB-KW"/>
</dbReference>
<organism evidence="7 8">
    <name type="scientific">Candidatus Buchananbacteria bacterium RIFCSPHIGHO2_01_FULL_47_11b</name>
    <dbReference type="NCBI Taxonomy" id="1797537"/>
    <lineage>
        <taxon>Bacteria</taxon>
        <taxon>Candidatus Buchananiibacteriota</taxon>
    </lineage>
</organism>
<dbReference type="PANTHER" id="PTHR10746">
    <property type="entry name" value="50S RIBOSOMAL PROTEIN L4"/>
    <property type="match status" value="1"/>
</dbReference>
<dbReference type="GO" id="GO:0006412">
    <property type="term" value="P:translation"/>
    <property type="evidence" value="ECO:0007669"/>
    <property type="project" value="UniProtKB-UniRule"/>
</dbReference>
<feature type="compositionally biased region" description="Low complexity" evidence="6">
    <location>
        <begin position="157"/>
        <end position="172"/>
    </location>
</feature>
<dbReference type="SUPFAM" id="SSF52166">
    <property type="entry name" value="Ribosomal protein L4"/>
    <property type="match status" value="1"/>
</dbReference>
<feature type="region of interest" description="Disordered" evidence="6">
    <location>
        <begin position="155"/>
        <end position="174"/>
    </location>
</feature>
<reference evidence="7 8" key="1">
    <citation type="journal article" date="2016" name="Nat. Commun.">
        <title>Thousands of microbial genomes shed light on interconnected biogeochemical processes in an aquifer system.</title>
        <authorList>
            <person name="Anantharaman K."/>
            <person name="Brown C.T."/>
            <person name="Hug L.A."/>
            <person name="Sharon I."/>
            <person name="Castelle C.J."/>
            <person name="Probst A.J."/>
            <person name="Thomas B.C."/>
            <person name="Singh A."/>
            <person name="Wilkins M.J."/>
            <person name="Karaoz U."/>
            <person name="Brodie E.L."/>
            <person name="Williams K.H."/>
            <person name="Hubbard S.S."/>
            <person name="Banfield J.F."/>
        </authorList>
    </citation>
    <scope>NUCLEOTIDE SEQUENCE [LARGE SCALE GENOMIC DNA]</scope>
</reference>
<evidence type="ECO:0000256" key="3">
    <source>
        <dbReference type="ARBA" id="ARBA00023274"/>
    </source>
</evidence>
<keyword evidence="5" id="KW-0694">RNA-binding</keyword>
<evidence type="ECO:0000256" key="6">
    <source>
        <dbReference type="SAM" id="MobiDB-lite"/>
    </source>
</evidence>
<protein>
    <recommendedName>
        <fullName evidence="4 5">Large ribosomal subunit protein uL4</fullName>
    </recommendedName>
</protein>
<evidence type="ECO:0000256" key="5">
    <source>
        <dbReference type="HAMAP-Rule" id="MF_01328"/>
    </source>
</evidence>
<evidence type="ECO:0000256" key="2">
    <source>
        <dbReference type="ARBA" id="ARBA00022980"/>
    </source>
</evidence>
<dbReference type="InterPro" id="IPR023574">
    <property type="entry name" value="Ribosomal_uL4_dom_sf"/>
</dbReference>
<name>A0A1G1Y2N5_9BACT</name>
<dbReference type="InterPro" id="IPR013005">
    <property type="entry name" value="Ribosomal_uL4-like"/>
</dbReference>
<evidence type="ECO:0000256" key="1">
    <source>
        <dbReference type="ARBA" id="ARBA00010528"/>
    </source>
</evidence>
<dbReference type="GO" id="GO:0005840">
    <property type="term" value="C:ribosome"/>
    <property type="evidence" value="ECO:0007669"/>
    <property type="project" value="UniProtKB-KW"/>
</dbReference>
<comment type="function">
    <text evidence="5">One of the primary rRNA binding proteins, this protein initially binds near the 5'-end of the 23S rRNA. It is important during the early stages of 50S assembly. It makes multiple contacts with different domains of the 23S rRNA in the assembled 50S subunit and ribosome.</text>
</comment>
<dbReference type="NCBIfam" id="TIGR03953">
    <property type="entry name" value="rplD_bact"/>
    <property type="match status" value="1"/>
</dbReference>
<evidence type="ECO:0000256" key="4">
    <source>
        <dbReference type="ARBA" id="ARBA00035244"/>
    </source>
</evidence>
<keyword evidence="2 5" id="KW-0689">Ribosomal protein</keyword>
<dbReference type="AlphaFoldDB" id="A0A1G1Y2N5"/>
<dbReference type="GO" id="GO:0003735">
    <property type="term" value="F:structural constituent of ribosome"/>
    <property type="evidence" value="ECO:0007669"/>
    <property type="project" value="InterPro"/>
</dbReference>
<feature type="region of interest" description="Disordered" evidence="6">
    <location>
        <begin position="49"/>
        <end position="94"/>
    </location>
</feature>
<comment type="function">
    <text evidence="5">Forms part of the polypeptide exit tunnel.</text>
</comment>
<evidence type="ECO:0000313" key="7">
    <source>
        <dbReference type="EMBL" id="OGY46613.1"/>
    </source>
</evidence>
<feature type="compositionally biased region" description="Basic residues" evidence="6">
    <location>
        <begin position="60"/>
        <end position="77"/>
    </location>
</feature>
<accession>A0A1G1Y2N5</accession>
<dbReference type="Gene3D" id="3.40.1370.10">
    <property type="match status" value="1"/>
</dbReference>
<dbReference type="EMBL" id="MHIG01000030">
    <property type="protein sequence ID" value="OGY46613.1"/>
    <property type="molecule type" value="Genomic_DNA"/>
</dbReference>
<dbReference type="HAMAP" id="MF_01328_B">
    <property type="entry name" value="Ribosomal_uL4_B"/>
    <property type="match status" value="1"/>
</dbReference>
<dbReference type="Pfam" id="PF00573">
    <property type="entry name" value="Ribosomal_L4"/>
    <property type="match status" value="1"/>
</dbReference>
<evidence type="ECO:0000313" key="8">
    <source>
        <dbReference type="Proteomes" id="UP000178385"/>
    </source>
</evidence>
<dbReference type="InterPro" id="IPR002136">
    <property type="entry name" value="Ribosomal_uL4"/>
</dbReference>
<sequence length="239" mass="26326">MPQVTLYNMDGDAVGEMKLSDTVFAVPVNEGLIQQAVLAQQANSRVAVAHTKDRSEVRGGGRKPWRQKGTGRARHGSTRSPLWRGGGVTFGPRNEQNFEKKINKKAKRKALAMALSGKVNTEMVVVLDQLTVAEIKTKKFFEILQNLKLRPKKATVKKSSSAETKKTTPATKGSPTRLRRRILVVLPTKDEKLQASARNIAGVQIINAASLNIVDVLKNQYVLLSKAAVEKIETMMAKR</sequence>
<keyword evidence="3 5" id="KW-0687">Ribonucleoprotein</keyword>
<gene>
    <name evidence="5" type="primary">rplD</name>
    <name evidence="7" type="ORF">A2840_01700</name>
</gene>
<comment type="caution">
    <text evidence="7">The sequence shown here is derived from an EMBL/GenBank/DDBJ whole genome shotgun (WGS) entry which is preliminary data.</text>
</comment>
<dbReference type="Proteomes" id="UP000178385">
    <property type="component" value="Unassembled WGS sequence"/>
</dbReference>